<evidence type="ECO:0000313" key="2">
    <source>
        <dbReference type="Proteomes" id="UP001447374"/>
    </source>
</evidence>
<reference evidence="1 2" key="1">
    <citation type="submission" date="2024-06" db="EMBL/GenBank/DDBJ databases">
        <title>Fanconibacter daqui strain Q02 whole shotgun sequencing project.</title>
        <authorList>
            <person name="Rodrigues J.W.A."/>
            <person name="Viana L.C."/>
            <person name="Vieira E.C."/>
            <person name="Souza F.O.L."/>
            <person name="Alegria O.C."/>
            <person name="Patroca S."/>
            <person name="Cruz A.C.R."/>
            <person name="Nunes A.R.C."/>
        </authorList>
    </citation>
    <scope>NUCLEOTIDE SEQUENCE [LARGE SCALE GENOMIC DNA]</scope>
    <source>
        <strain evidence="1 2">Q02</strain>
    </source>
</reference>
<keyword evidence="2" id="KW-1185">Reference proteome</keyword>
<sequence>MSGRNNLTKYAMTTLKGAAFTAGHQQNPLFLAVFDDMQRMFNARAALSP</sequence>
<gene>
    <name evidence="1" type="ORF">ABQG75_00795</name>
</gene>
<dbReference type="EMBL" id="JBEHGX010000001">
    <property type="protein sequence ID" value="MER0124280.1"/>
    <property type="molecule type" value="Genomic_DNA"/>
</dbReference>
<protein>
    <submittedName>
        <fullName evidence="1">Uncharacterized protein</fullName>
    </submittedName>
</protein>
<dbReference type="Proteomes" id="UP001447374">
    <property type="component" value="Unassembled WGS sequence"/>
</dbReference>
<dbReference type="RefSeq" id="WP_154663414.1">
    <property type="nucleotide sequence ID" value="NZ_BMKJ01000001.1"/>
</dbReference>
<accession>A0ABV1PHG6</accession>
<comment type="caution">
    <text evidence="1">The sequence shown here is derived from an EMBL/GenBank/DDBJ whole genome shotgun (WGS) entry which is preliminary data.</text>
</comment>
<evidence type="ECO:0000313" key="1">
    <source>
        <dbReference type="EMBL" id="MER0124280.1"/>
    </source>
</evidence>
<name>A0ABV1PHG6_9ENTR</name>
<organism evidence="1 2">
    <name type="scientific">Franconibacter daqui</name>
    <dbReference type="NCBI Taxonomy" id="2047724"/>
    <lineage>
        <taxon>Bacteria</taxon>
        <taxon>Pseudomonadati</taxon>
        <taxon>Pseudomonadota</taxon>
        <taxon>Gammaproteobacteria</taxon>
        <taxon>Enterobacterales</taxon>
        <taxon>Enterobacteriaceae</taxon>
        <taxon>Franconibacter</taxon>
    </lineage>
</organism>
<proteinExistence type="predicted"/>